<evidence type="ECO:0000313" key="6">
    <source>
        <dbReference type="EMBL" id="KAK2976232.1"/>
    </source>
</evidence>
<dbReference type="FunFam" id="3.60.10.10:FF:000038">
    <property type="entry name" value="type IV inositol polyphosphate 5-phosphatase 3"/>
    <property type="match status" value="1"/>
</dbReference>
<proteinExistence type="inferred from homology"/>
<sequence length="700" mass="78766">MLRRQHHRSATHREVRRRSPSLSLSRAFFLSFGPETRNCSGVGLKYVVSVARACSSSGPHSPCASGSTSAAPRAPISAPTPTMTAATPIARPKNFVIGRGNRGSRTRKAMKFSLMRMYTLFGTLKFAAALTATRQALPRSRRRNSETFRAQYINTKELRASVGTWNVGGKLPPDDLDIEDWLDISKPADIYVIGLQEIIPLNAGNIFVAEDNRPVPKWENIIRETLNKIQPAKTKFKCYSDPPSPSRFKPSDDIPDIEEEILLETDSDDEEEIYPVNEESDGFDEVKDGPITGNVAFVEAEALAASDNGGSAISSPKRLDRVHCLRAVDCSGNTEAAISAKSRKLTKTISVTERIGLSWPEPPLDLLGQFVLDRPNSSRPAKSFKSSKSFRTYNSFKSYLNGDNRGQSEAVLLSELDLESVLYRKRRSPYVRMVSKQMVGIFVTVWVRRSLRKHIQNLSVSTVGVGVMGFIGNKGSISVSMSIYQTPVCFICTHLTSGEKEADAIKRNADVQEIHRRTRFLSPSGIGLPKRIHDHEKVIWLGDLNYRINSSYEKTRELISKRDWSSLVERDQLIRELRKGRAFDGWFEGTLTFPPTYKYELNSEKYYGEDPKIGRRTPAWCDRILSFGKGMRLLSYRRTELRLSDHRPVTASYMVEVEVFSPRKLQKALTFTDAEIEHEEVFEVFEDMGTDGGSRLRLGQ</sequence>
<dbReference type="InterPro" id="IPR036691">
    <property type="entry name" value="Endo/exonu/phosph_ase_sf"/>
</dbReference>
<feature type="region of interest" description="Disordered" evidence="3">
    <location>
        <begin position="57"/>
        <end position="87"/>
    </location>
</feature>
<evidence type="ECO:0000313" key="7">
    <source>
        <dbReference type="Proteomes" id="UP001187471"/>
    </source>
</evidence>
<feature type="non-terminal residue" evidence="6">
    <location>
        <position position="1"/>
    </location>
</feature>
<feature type="compositionally biased region" description="Low complexity" evidence="3">
    <location>
        <begin position="74"/>
        <end position="87"/>
    </location>
</feature>
<organism evidence="6 7">
    <name type="scientific">Escallonia rubra</name>
    <dbReference type="NCBI Taxonomy" id="112253"/>
    <lineage>
        <taxon>Eukaryota</taxon>
        <taxon>Viridiplantae</taxon>
        <taxon>Streptophyta</taxon>
        <taxon>Embryophyta</taxon>
        <taxon>Tracheophyta</taxon>
        <taxon>Spermatophyta</taxon>
        <taxon>Magnoliopsida</taxon>
        <taxon>eudicotyledons</taxon>
        <taxon>Gunneridae</taxon>
        <taxon>Pentapetalae</taxon>
        <taxon>asterids</taxon>
        <taxon>campanulids</taxon>
        <taxon>Escalloniales</taxon>
        <taxon>Escalloniaceae</taxon>
        <taxon>Escallonia</taxon>
    </lineage>
</organism>
<gene>
    <name evidence="6" type="ORF">RJ640_021943</name>
</gene>
<dbReference type="InterPro" id="IPR045849">
    <property type="entry name" value="IP5P_plant"/>
</dbReference>
<keyword evidence="4" id="KW-1133">Transmembrane helix</keyword>
<dbReference type="GO" id="GO:0046856">
    <property type="term" value="P:phosphatidylinositol dephosphorylation"/>
    <property type="evidence" value="ECO:0007669"/>
    <property type="project" value="InterPro"/>
</dbReference>
<name>A0AA88UI89_9ASTE</name>
<dbReference type="GO" id="GO:0004439">
    <property type="term" value="F:phosphatidylinositol-4,5-bisphosphate 5-phosphatase activity"/>
    <property type="evidence" value="ECO:0007669"/>
    <property type="project" value="TreeGrafter"/>
</dbReference>
<dbReference type="SUPFAM" id="SSF56219">
    <property type="entry name" value="DNase I-like"/>
    <property type="match status" value="2"/>
</dbReference>
<feature type="domain" description="Inositol polyphosphate-related phosphatase" evidence="5">
    <location>
        <begin position="375"/>
        <end position="661"/>
    </location>
</feature>
<dbReference type="AlphaFoldDB" id="A0AA88UI89"/>
<dbReference type="Proteomes" id="UP001187471">
    <property type="component" value="Unassembled WGS sequence"/>
</dbReference>
<dbReference type="GO" id="GO:0034485">
    <property type="term" value="F:phosphatidylinositol-3,4,5-trisphosphate 5-phosphatase activity"/>
    <property type="evidence" value="ECO:0007669"/>
    <property type="project" value="TreeGrafter"/>
</dbReference>
<dbReference type="EMBL" id="JAVXUO010002099">
    <property type="protein sequence ID" value="KAK2976232.1"/>
    <property type="molecule type" value="Genomic_DNA"/>
</dbReference>
<evidence type="ECO:0000259" key="5">
    <source>
        <dbReference type="SMART" id="SM00128"/>
    </source>
</evidence>
<dbReference type="FunFam" id="3.60.10.10:FF:000014">
    <property type="entry name" value="Type I inositol polyphosphate 5-phosphatase 1"/>
    <property type="match status" value="1"/>
</dbReference>
<comment type="caution">
    <text evidence="6">The sequence shown here is derived from an EMBL/GenBank/DDBJ whole genome shotgun (WGS) entry which is preliminary data.</text>
</comment>
<keyword evidence="4" id="KW-0812">Transmembrane</keyword>
<dbReference type="InterPro" id="IPR000300">
    <property type="entry name" value="IPPc"/>
</dbReference>
<dbReference type="Pfam" id="PF22669">
    <property type="entry name" value="Exo_endo_phos2"/>
    <property type="match status" value="2"/>
</dbReference>
<protein>
    <recommendedName>
        <fullName evidence="5">Inositol polyphosphate-related phosphatase domain-containing protein</fullName>
    </recommendedName>
</protein>
<keyword evidence="4" id="KW-0472">Membrane</keyword>
<accession>A0AA88UI89</accession>
<dbReference type="GO" id="GO:0004445">
    <property type="term" value="F:inositol-polyphosphate 5-phosphatase activity"/>
    <property type="evidence" value="ECO:0007669"/>
    <property type="project" value="InterPro"/>
</dbReference>
<keyword evidence="7" id="KW-1185">Reference proteome</keyword>
<feature type="transmembrane region" description="Helical" evidence="4">
    <location>
        <begin position="117"/>
        <end position="137"/>
    </location>
</feature>
<keyword evidence="2" id="KW-0378">Hydrolase</keyword>
<dbReference type="Gene3D" id="3.60.10.10">
    <property type="entry name" value="Endonuclease/exonuclease/phosphatase"/>
    <property type="match status" value="2"/>
</dbReference>
<feature type="compositionally biased region" description="Polar residues" evidence="3">
    <location>
        <begin position="57"/>
        <end position="70"/>
    </location>
</feature>
<comment type="similarity">
    <text evidence="1">Belongs to the inositol polyphosphate 5-phosphatase family.</text>
</comment>
<dbReference type="SMART" id="SM00128">
    <property type="entry name" value="IPPc"/>
    <property type="match status" value="1"/>
</dbReference>
<dbReference type="PANTHER" id="PTHR45666">
    <property type="entry name" value="TYPE IV INOSITOL POLYPHOSPHATE 5-PHOSPHATASE 9"/>
    <property type="match status" value="1"/>
</dbReference>
<evidence type="ECO:0000256" key="1">
    <source>
        <dbReference type="ARBA" id="ARBA00010768"/>
    </source>
</evidence>
<evidence type="ECO:0000256" key="2">
    <source>
        <dbReference type="ARBA" id="ARBA00022801"/>
    </source>
</evidence>
<dbReference type="PANTHER" id="PTHR45666:SF5">
    <property type="entry name" value="TYPE IV INOSITOL POLYPHOSPHATE 5-PHOSPHATASE 3"/>
    <property type="match status" value="1"/>
</dbReference>
<evidence type="ECO:0000256" key="3">
    <source>
        <dbReference type="SAM" id="MobiDB-lite"/>
    </source>
</evidence>
<reference evidence="6" key="1">
    <citation type="submission" date="2022-12" db="EMBL/GenBank/DDBJ databases">
        <title>Draft genome assemblies for two species of Escallonia (Escalloniales).</title>
        <authorList>
            <person name="Chanderbali A."/>
            <person name="Dervinis C."/>
            <person name="Anghel I."/>
            <person name="Soltis D."/>
            <person name="Soltis P."/>
            <person name="Zapata F."/>
        </authorList>
    </citation>
    <scope>NUCLEOTIDE SEQUENCE</scope>
    <source>
        <strain evidence="6">UCBG92.1500</strain>
        <tissue evidence="6">Leaf</tissue>
    </source>
</reference>
<evidence type="ECO:0000256" key="4">
    <source>
        <dbReference type="SAM" id="Phobius"/>
    </source>
</evidence>